<dbReference type="AntiFam" id="ANF00091">
    <property type="entry name" value="Shadow ORF (opposite smc)"/>
</dbReference>
<dbReference type="EMBL" id="CAEZTD010000177">
    <property type="protein sequence ID" value="CAB4574944.1"/>
    <property type="molecule type" value="Genomic_DNA"/>
</dbReference>
<organism evidence="1">
    <name type="scientific">freshwater metagenome</name>
    <dbReference type="NCBI Taxonomy" id="449393"/>
    <lineage>
        <taxon>unclassified sequences</taxon>
        <taxon>metagenomes</taxon>
        <taxon>ecological metagenomes</taxon>
    </lineage>
</organism>
<dbReference type="AlphaFoldDB" id="A0A6J6EIB3"/>
<evidence type="ECO:0000313" key="1">
    <source>
        <dbReference type="EMBL" id="CAB4574944.1"/>
    </source>
</evidence>
<name>A0A6J6EIB3_9ZZZZ</name>
<reference evidence="1" key="1">
    <citation type="submission" date="2020-05" db="EMBL/GenBank/DDBJ databases">
        <authorList>
            <person name="Chiriac C."/>
            <person name="Salcher M."/>
            <person name="Ghai R."/>
            <person name="Kavagutti S V."/>
        </authorList>
    </citation>
    <scope>NUCLEOTIDE SEQUENCE</scope>
</reference>
<dbReference type="AntiFam" id="ANF00168">
    <property type="entry name" value="Shadow ORF (opposite smc)"/>
</dbReference>
<gene>
    <name evidence="1" type="ORF">UFOPK1591_01521</name>
</gene>
<accession>A0A6J6EIB3</accession>
<sequence length="117" mass="12535">MNVERCAQGDHVVGEDAGARIPKFSLNRLRLASHLGLRPERLQLATNLAGQVAESREVRLHGVELANRLLFATAVLENSSSFFDETAAIFGAGGEHVVESTLTDDDVHLTAEAGVAE</sequence>
<protein>
    <submittedName>
        <fullName evidence="1">Unannotated protein</fullName>
    </submittedName>
</protein>
<proteinExistence type="predicted"/>